<keyword evidence="4" id="KW-0456">Lyase</keyword>
<evidence type="ECO:0000256" key="2">
    <source>
        <dbReference type="ARBA" id="ARBA00006906"/>
    </source>
</evidence>
<protein>
    <submittedName>
        <fullName evidence="6">Entner-Doudoroff aldolase</fullName>
    </submittedName>
</protein>
<keyword evidence="7" id="KW-1185">Reference proteome</keyword>
<dbReference type="KEGG" id="minf:MESINF_2481"/>
<evidence type="ECO:0000256" key="5">
    <source>
        <dbReference type="ARBA" id="ARBA00023277"/>
    </source>
</evidence>
<dbReference type="GO" id="GO:0016829">
    <property type="term" value="F:lyase activity"/>
    <property type="evidence" value="ECO:0007669"/>
    <property type="project" value="UniProtKB-KW"/>
</dbReference>
<evidence type="ECO:0000313" key="6">
    <source>
        <dbReference type="EMBL" id="SSC13921.1"/>
    </source>
</evidence>
<dbReference type="CDD" id="cd00452">
    <property type="entry name" value="KDPG_aldolase"/>
    <property type="match status" value="1"/>
</dbReference>
<evidence type="ECO:0000256" key="3">
    <source>
        <dbReference type="ARBA" id="ARBA00011233"/>
    </source>
</evidence>
<evidence type="ECO:0000256" key="1">
    <source>
        <dbReference type="ARBA" id="ARBA00004761"/>
    </source>
</evidence>
<comment type="similarity">
    <text evidence="2">Belongs to the KHG/KDPG aldolase family.</text>
</comment>
<dbReference type="Pfam" id="PF01081">
    <property type="entry name" value="Aldolase"/>
    <property type="match status" value="1"/>
</dbReference>
<dbReference type="Proteomes" id="UP000250796">
    <property type="component" value="Chromosome MESINF"/>
</dbReference>
<accession>A0A7Z7LGZ6</accession>
<gene>
    <name evidence="6" type="ORF">MESINF_2481</name>
</gene>
<dbReference type="InterPro" id="IPR013785">
    <property type="entry name" value="Aldolase_TIM"/>
</dbReference>
<dbReference type="PANTHER" id="PTHR30246">
    <property type="entry name" value="2-KETO-3-DEOXY-6-PHOSPHOGLUCONATE ALDOLASE"/>
    <property type="match status" value="1"/>
</dbReference>
<evidence type="ECO:0000313" key="7">
    <source>
        <dbReference type="Proteomes" id="UP000250796"/>
    </source>
</evidence>
<name>A0A7Z7LGZ6_9BACT</name>
<comment type="pathway">
    <text evidence="1">Carbohydrate acid metabolism.</text>
</comment>
<proteinExistence type="inferred from homology"/>
<dbReference type="SUPFAM" id="SSF51569">
    <property type="entry name" value="Aldolase"/>
    <property type="match status" value="1"/>
</dbReference>
<dbReference type="NCBIfam" id="TIGR01182">
    <property type="entry name" value="eda"/>
    <property type="match status" value="1"/>
</dbReference>
<dbReference type="RefSeq" id="WP_169700095.1">
    <property type="nucleotide sequence ID" value="NZ_LS974202.1"/>
</dbReference>
<comment type="subunit">
    <text evidence="3">Homotrimer.</text>
</comment>
<dbReference type="AlphaFoldDB" id="A0A7Z7LGZ6"/>
<reference evidence="6 7" key="1">
    <citation type="submission" date="2017-01" db="EMBL/GenBank/DDBJ databases">
        <authorList>
            <person name="Erauso G."/>
        </authorList>
    </citation>
    <scope>NUCLEOTIDE SEQUENCE [LARGE SCALE GENOMIC DNA]</scope>
    <source>
        <strain evidence="6">MESINF1</strain>
    </source>
</reference>
<dbReference type="Gene3D" id="3.20.20.70">
    <property type="entry name" value="Aldolase class I"/>
    <property type="match status" value="1"/>
</dbReference>
<sequence length="209" mass="22946">MFQRLIEGRLLIVIRGLDTGRTIDLCGLLHDAGVLFAEVSFSDRWAYESLKELKKHFGDRLFLGAGTIFNTDDYSKALRAGADYLLSPGFSHEVASLSLKDGIPYIPGVYTSTEIQTALNMGFTLLKLFPGELEGLRLLKAYRGPFPQARFMPFGGVTPDNAATFIQEGAAALGVGSYIANAELLEERKYGEISERISRMKTAVGIIDD</sequence>
<dbReference type="InterPro" id="IPR000887">
    <property type="entry name" value="Aldlse_KDPG_KHG"/>
</dbReference>
<dbReference type="EMBL" id="LS974202">
    <property type="protein sequence ID" value="SSC13921.1"/>
    <property type="molecule type" value="Genomic_DNA"/>
</dbReference>
<keyword evidence="5" id="KW-0119">Carbohydrate metabolism</keyword>
<dbReference type="PANTHER" id="PTHR30246:SF1">
    <property type="entry name" value="2-DEHYDRO-3-DEOXY-6-PHOSPHOGALACTONATE ALDOLASE-RELATED"/>
    <property type="match status" value="1"/>
</dbReference>
<evidence type="ECO:0000256" key="4">
    <source>
        <dbReference type="ARBA" id="ARBA00023239"/>
    </source>
</evidence>
<organism evidence="6 7">
    <name type="scientific">Mesotoga infera</name>
    <dbReference type="NCBI Taxonomy" id="1236046"/>
    <lineage>
        <taxon>Bacteria</taxon>
        <taxon>Thermotogati</taxon>
        <taxon>Thermotogota</taxon>
        <taxon>Thermotogae</taxon>
        <taxon>Kosmotogales</taxon>
        <taxon>Kosmotogaceae</taxon>
        <taxon>Mesotoga</taxon>
    </lineage>
</organism>